<dbReference type="EMBL" id="CAJJDN010000010">
    <property type="protein sequence ID" value="CAD8056408.1"/>
    <property type="molecule type" value="Genomic_DNA"/>
</dbReference>
<dbReference type="Proteomes" id="UP000692954">
    <property type="component" value="Unassembled WGS sequence"/>
</dbReference>
<reference evidence="8" key="1">
    <citation type="submission" date="2021-01" db="EMBL/GenBank/DDBJ databases">
        <authorList>
            <consortium name="Genoscope - CEA"/>
            <person name="William W."/>
        </authorList>
    </citation>
    <scope>NUCLEOTIDE SEQUENCE</scope>
</reference>
<evidence type="ECO:0000256" key="3">
    <source>
        <dbReference type="ARBA" id="ARBA00022989"/>
    </source>
</evidence>
<keyword evidence="4" id="KW-0443">Lipid metabolism</keyword>
<sequence>MEKFRAYADPHTGINLFIPAFVNQKLSPLILLLHIILGSILILIRVPILVILFLLLKILNNLKIDTLNQLIGKLMLLTCGFFNIENQIPIQDKGGQLILSNHSSPIDWIFFLAQSSPNFATFVENIDEIRYQILSLNQVIRNIFSINIAQTGTGLELNDVIQQNKPTLLFFEGCQTNQLGVLFPPRQMIAELQKLAQPINIYVLTYPDRSIFTPINTTRNGFWHFLLLLTNIWNDLRVVSQEFETSKDYQRLITNFYECEGFKIIYQKHTVQTDFLAYYWRTSQRNYIKLD</sequence>
<name>A0A8S1KME9_9CILI</name>
<organism evidence="8 9">
    <name type="scientific">Paramecium sonneborni</name>
    <dbReference type="NCBI Taxonomy" id="65129"/>
    <lineage>
        <taxon>Eukaryota</taxon>
        <taxon>Sar</taxon>
        <taxon>Alveolata</taxon>
        <taxon>Ciliophora</taxon>
        <taxon>Intramacronucleata</taxon>
        <taxon>Oligohymenophorea</taxon>
        <taxon>Peniculida</taxon>
        <taxon>Parameciidae</taxon>
        <taxon>Paramecium</taxon>
    </lineage>
</organism>
<evidence type="ECO:0000256" key="2">
    <source>
        <dbReference type="ARBA" id="ARBA00022692"/>
    </source>
</evidence>
<dbReference type="PANTHER" id="PTHR23063">
    <property type="entry name" value="PHOSPHOLIPID ACYLTRANSFERASE"/>
    <property type="match status" value="1"/>
</dbReference>
<keyword evidence="5 7" id="KW-0472">Membrane</keyword>
<evidence type="ECO:0000256" key="1">
    <source>
        <dbReference type="ARBA" id="ARBA00022679"/>
    </source>
</evidence>
<gene>
    <name evidence="8" type="ORF">PSON_ATCC_30995.1.T0100223</name>
</gene>
<keyword evidence="1" id="KW-0808">Transferase</keyword>
<proteinExistence type="predicted"/>
<evidence type="ECO:0000256" key="4">
    <source>
        <dbReference type="ARBA" id="ARBA00023098"/>
    </source>
</evidence>
<dbReference type="OrthoDB" id="272512at2759"/>
<keyword evidence="9" id="KW-1185">Reference proteome</keyword>
<evidence type="ECO:0008006" key="10">
    <source>
        <dbReference type="Google" id="ProtNLM"/>
    </source>
</evidence>
<evidence type="ECO:0000256" key="5">
    <source>
        <dbReference type="ARBA" id="ARBA00023136"/>
    </source>
</evidence>
<feature type="transmembrane region" description="Helical" evidence="7">
    <location>
        <begin position="29"/>
        <end position="56"/>
    </location>
</feature>
<protein>
    <recommendedName>
        <fullName evidence="10">Phospholipid/glycerol acyltransferase domain-containing protein</fullName>
    </recommendedName>
</protein>
<dbReference type="GO" id="GO:0016746">
    <property type="term" value="F:acyltransferase activity"/>
    <property type="evidence" value="ECO:0007669"/>
    <property type="project" value="UniProtKB-KW"/>
</dbReference>
<dbReference type="GO" id="GO:0006629">
    <property type="term" value="P:lipid metabolic process"/>
    <property type="evidence" value="ECO:0007669"/>
    <property type="project" value="UniProtKB-KW"/>
</dbReference>
<evidence type="ECO:0000256" key="7">
    <source>
        <dbReference type="SAM" id="Phobius"/>
    </source>
</evidence>
<dbReference type="PANTHER" id="PTHR23063:SF61">
    <property type="entry name" value="CHROMOSOME UNDETERMINED SCAFFOLD_7, WHOLE GENOME SHOTGUN SEQUENCE"/>
    <property type="match status" value="1"/>
</dbReference>
<evidence type="ECO:0000313" key="9">
    <source>
        <dbReference type="Proteomes" id="UP000692954"/>
    </source>
</evidence>
<evidence type="ECO:0000313" key="8">
    <source>
        <dbReference type="EMBL" id="CAD8056408.1"/>
    </source>
</evidence>
<comment type="caution">
    <text evidence="8">The sequence shown here is derived from an EMBL/GenBank/DDBJ whole genome shotgun (WGS) entry which is preliminary data.</text>
</comment>
<evidence type="ECO:0000256" key="6">
    <source>
        <dbReference type="ARBA" id="ARBA00023315"/>
    </source>
</evidence>
<accession>A0A8S1KME9</accession>
<keyword evidence="6" id="KW-0012">Acyltransferase</keyword>
<keyword evidence="2 7" id="KW-0812">Transmembrane</keyword>
<keyword evidence="3 7" id="KW-1133">Transmembrane helix</keyword>
<dbReference type="AlphaFoldDB" id="A0A8S1KME9"/>